<evidence type="ECO:0000313" key="3">
    <source>
        <dbReference type="Proteomes" id="UP000320333"/>
    </source>
</evidence>
<dbReference type="Gene3D" id="3.30.420.10">
    <property type="entry name" value="Ribonuclease H-like superfamily/Ribonuclease H"/>
    <property type="match status" value="1"/>
</dbReference>
<gene>
    <name evidence="2" type="ORF">CcCBS67573_g10220</name>
</gene>
<proteinExistence type="predicted"/>
<dbReference type="InterPro" id="IPR036397">
    <property type="entry name" value="RNaseH_sf"/>
</dbReference>
<dbReference type="AlphaFoldDB" id="A0A507D914"/>
<reference evidence="2 3" key="1">
    <citation type="journal article" date="2019" name="Sci. Rep.">
        <title>Comparative genomics of chytrid fungi reveal insights into the obligate biotrophic and pathogenic lifestyle of Synchytrium endobioticum.</title>
        <authorList>
            <person name="van de Vossenberg B.T.L.H."/>
            <person name="Warris S."/>
            <person name="Nguyen H.D.T."/>
            <person name="van Gent-Pelzer M.P.E."/>
            <person name="Joly D.L."/>
            <person name="van de Geest H.C."/>
            <person name="Bonants P.J.M."/>
            <person name="Smith D.S."/>
            <person name="Levesque C.A."/>
            <person name="van der Lee T.A.J."/>
        </authorList>
    </citation>
    <scope>NUCLEOTIDE SEQUENCE [LARGE SCALE GENOMIC DNA]</scope>
    <source>
        <strain evidence="2 3">CBS 675.73</strain>
    </source>
</reference>
<dbReference type="EMBL" id="QEAP01001280">
    <property type="protein sequence ID" value="TPX48033.1"/>
    <property type="molecule type" value="Genomic_DNA"/>
</dbReference>
<dbReference type="GO" id="GO:0003676">
    <property type="term" value="F:nucleic acid binding"/>
    <property type="evidence" value="ECO:0007669"/>
    <property type="project" value="InterPro"/>
</dbReference>
<dbReference type="InterPro" id="IPR012337">
    <property type="entry name" value="RNaseH-like_sf"/>
</dbReference>
<accession>A0A507D914</accession>
<evidence type="ECO:0000259" key="1">
    <source>
        <dbReference type="Pfam" id="PF13358"/>
    </source>
</evidence>
<feature type="domain" description="Tc1-like transposase DDE" evidence="1">
    <location>
        <begin position="105"/>
        <end position="206"/>
    </location>
</feature>
<dbReference type="InterPro" id="IPR038717">
    <property type="entry name" value="Tc1-like_DDE_dom"/>
</dbReference>
<dbReference type="Proteomes" id="UP000320333">
    <property type="component" value="Unassembled WGS sequence"/>
</dbReference>
<comment type="caution">
    <text evidence="2">The sequence shown here is derived from an EMBL/GenBank/DDBJ whole genome shotgun (WGS) entry which is preliminary data.</text>
</comment>
<evidence type="ECO:0000313" key="2">
    <source>
        <dbReference type="EMBL" id="TPX48033.1"/>
    </source>
</evidence>
<organism evidence="2 3">
    <name type="scientific">Chytriomyces confervae</name>
    <dbReference type="NCBI Taxonomy" id="246404"/>
    <lineage>
        <taxon>Eukaryota</taxon>
        <taxon>Fungi</taxon>
        <taxon>Fungi incertae sedis</taxon>
        <taxon>Chytridiomycota</taxon>
        <taxon>Chytridiomycota incertae sedis</taxon>
        <taxon>Chytridiomycetes</taxon>
        <taxon>Chytridiales</taxon>
        <taxon>Chytriomycetaceae</taxon>
        <taxon>Chytriomyces</taxon>
    </lineage>
</organism>
<name>A0A507D914_9FUNG</name>
<dbReference type="SUPFAM" id="SSF53098">
    <property type="entry name" value="Ribonuclease H-like"/>
    <property type="match status" value="1"/>
</dbReference>
<keyword evidence="3" id="KW-1185">Reference proteome</keyword>
<dbReference type="STRING" id="246404.A0A507D914"/>
<sequence>MDVLAVVSGSHASPQVKAYCMYMHFYLGLSKARLAEQFHKSAPCIGEWVAAYKRGEDLSWKQKANARRKFGVGRRKWLVDLYKARPVLLLEEAKKLFQARFSTSISVNGLLEASMTEGTFDRAKFSYHYKEFCTRSGHVYEYPGPCSVHILDGAKIHCSAELICFLRSLGIIPIFLPAYSPFFSPIEIVFGLMKKLLQHHYVQNSKRDLAMVVSEVLQLYVNRSFHKIFASCRFTVSGFDPGVEFNVPLAEFGFDKAENGE</sequence>
<dbReference type="Pfam" id="PF13358">
    <property type="entry name" value="DDE_3"/>
    <property type="match status" value="1"/>
</dbReference>
<protein>
    <recommendedName>
        <fullName evidence="1">Tc1-like transposase DDE domain-containing protein</fullName>
    </recommendedName>
</protein>
<dbReference type="OrthoDB" id="2142724at2759"/>